<dbReference type="OrthoDB" id="1001765at2759"/>
<dbReference type="CDD" id="cd00657">
    <property type="entry name" value="Ferritin_like"/>
    <property type="match status" value="1"/>
</dbReference>
<organism evidence="2 3">
    <name type="scientific">Hypocrea jecorina (strain ATCC 56765 / BCRC 32924 / NRRL 11460 / Rut C-30)</name>
    <name type="common">Trichoderma reesei</name>
    <dbReference type="NCBI Taxonomy" id="1344414"/>
    <lineage>
        <taxon>Eukaryota</taxon>
        <taxon>Fungi</taxon>
        <taxon>Dikarya</taxon>
        <taxon>Ascomycota</taxon>
        <taxon>Pezizomycotina</taxon>
        <taxon>Sordariomycetes</taxon>
        <taxon>Hypocreomycetidae</taxon>
        <taxon>Hypocreales</taxon>
        <taxon>Hypocreaceae</taxon>
        <taxon>Trichoderma</taxon>
    </lineage>
</organism>
<evidence type="ECO:0008006" key="4">
    <source>
        <dbReference type="Google" id="ProtNLM"/>
    </source>
</evidence>
<dbReference type="Proteomes" id="UP000024376">
    <property type="component" value="Unassembled WGS sequence"/>
</dbReference>
<feature type="chain" id="PRO_5001534200" description="Twin-arginine translocation pathway signal" evidence="1">
    <location>
        <begin position="19"/>
        <end position="316"/>
    </location>
</feature>
<dbReference type="KEGG" id="trr:M419DRAFT_77482"/>
<evidence type="ECO:0000313" key="2">
    <source>
        <dbReference type="EMBL" id="ETS03005.1"/>
    </source>
</evidence>
<dbReference type="InterPro" id="IPR009078">
    <property type="entry name" value="Ferritin-like_SF"/>
</dbReference>
<dbReference type="HOGENOM" id="CLU_029630_0_1_1"/>
<proteinExistence type="predicted"/>
<name>A0A024SCD6_HYPJR</name>
<dbReference type="InterPro" id="IPR039254">
    <property type="entry name" value="Rds1"/>
</dbReference>
<sequence length="316" mass="32590">MPSFKAAVVSLLAATAAALPSVPKFSERQLEYHAVAKRQNAAAQALGLGDFDILQFALTLENLEESFYREGFAKFPASDFKALGLSDDQITDLQNIGFTEGEHVILLQSSLAQNGVKPVQRCTYDFGFTTAAAMVQTAAILENVGISAYLGAAPLLASPAILGVAGSILTIEARHQSSIRVFSGEKAVPQAFDAPLGPKAVFSLAAPFIKSCPSDSNIKLTAFPTLKLANPSDPTTVNSVVKLQSDAAAGAKFCAFTSGGVVPGGTKFTPFSATDGCTIPEGVAGITYLSLSSAGPLTGALTDDITLAGPIAITVS</sequence>
<gene>
    <name evidence="2" type="ORF">M419DRAFT_77482</name>
</gene>
<reference evidence="3" key="1">
    <citation type="journal article" date="2013" name="Ind. Biotechnol.">
        <title>Comparative genomics analysis of Trichoderma reesei strains.</title>
        <authorList>
            <person name="Koike H."/>
            <person name="Aerts A."/>
            <person name="LaButti K."/>
            <person name="Grigoriev I.V."/>
            <person name="Baker S.E."/>
        </authorList>
    </citation>
    <scope>NUCLEOTIDE SEQUENCE [LARGE SCALE GENOMIC DNA]</scope>
    <source>
        <strain evidence="3">ATCC 56765 / BCRC 32924 / NRRL 11460 / Rut C-30</strain>
    </source>
</reference>
<keyword evidence="1" id="KW-0732">Signal</keyword>
<dbReference type="EMBL" id="KI911144">
    <property type="protein sequence ID" value="ETS03005.1"/>
    <property type="molecule type" value="Genomic_DNA"/>
</dbReference>
<dbReference type="Pfam" id="PF13668">
    <property type="entry name" value="Ferritin_2"/>
    <property type="match status" value="1"/>
</dbReference>
<dbReference type="AlphaFoldDB" id="A0A024SCD6"/>
<dbReference type="SUPFAM" id="SSF47240">
    <property type="entry name" value="Ferritin-like"/>
    <property type="match status" value="1"/>
</dbReference>
<feature type="signal peptide" evidence="1">
    <location>
        <begin position="1"/>
        <end position="18"/>
    </location>
</feature>
<accession>A0A024SCD6</accession>
<protein>
    <recommendedName>
        <fullName evidence="4">Twin-arginine translocation pathway signal</fullName>
    </recommendedName>
</protein>
<dbReference type="PANTHER" id="PTHR38705:SF1">
    <property type="entry name" value="PROTEIN RDS1"/>
    <property type="match status" value="1"/>
</dbReference>
<evidence type="ECO:0000313" key="3">
    <source>
        <dbReference type="Proteomes" id="UP000024376"/>
    </source>
</evidence>
<evidence type="ECO:0000256" key="1">
    <source>
        <dbReference type="SAM" id="SignalP"/>
    </source>
</evidence>
<dbReference type="PANTHER" id="PTHR38705">
    <property type="entry name" value="PROTEIN RDS1"/>
    <property type="match status" value="1"/>
</dbReference>